<feature type="compositionally biased region" description="Basic and acidic residues" evidence="2">
    <location>
        <begin position="89"/>
        <end position="110"/>
    </location>
</feature>
<gene>
    <name evidence="3" type="ORF">g.28369</name>
</gene>
<evidence type="ECO:0000313" key="3">
    <source>
        <dbReference type="EMBL" id="JAS38433.1"/>
    </source>
</evidence>
<dbReference type="GO" id="GO:0005814">
    <property type="term" value="C:centriole"/>
    <property type="evidence" value="ECO:0007669"/>
    <property type="project" value="TreeGrafter"/>
</dbReference>
<accession>A0A1B6EKK0</accession>
<feature type="compositionally biased region" description="Basic and acidic residues" evidence="2">
    <location>
        <begin position="366"/>
        <end position="392"/>
    </location>
</feature>
<dbReference type="EMBL" id="GECZ01031336">
    <property type="protein sequence ID" value="JAS38433.1"/>
    <property type="molecule type" value="Transcribed_RNA"/>
</dbReference>
<feature type="compositionally biased region" description="Basic and acidic residues" evidence="2">
    <location>
        <begin position="202"/>
        <end position="245"/>
    </location>
</feature>
<feature type="region of interest" description="Disordered" evidence="2">
    <location>
        <begin position="1"/>
        <end position="131"/>
    </location>
</feature>
<dbReference type="PANTHER" id="PTHR31516">
    <property type="entry name" value="STABILIZER OF AXONEMAL MICROTUBULES 2"/>
    <property type="match status" value="1"/>
</dbReference>
<reference evidence="3" key="1">
    <citation type="submission" date="2015-11" db="EMBL/GenBank/DDBJ databases">
        <title>De novo transcriptome assembly of four potential Pierce s Disease insect vectors from Arizona vineyards.</title>
        <authorList>
            <person name="Tassone E.E."/>
        </authorList>
    </citation>
    <scope>NUCLEOTIDE SEQUENCE</scope>
</reference>
<feature type="compositionally biased region" description="Basic and acidic residues" evidence="2">
    <location>
        <begin position="336"/>
        <end position="358"/>
    </location>
</feature>
<feature type="region of interest" description="Disordered" evidence="2">
    <location>
        <begin position="189"/>
        <end position="245"/>
    </location>
</feature>
<evidence type="ECO:0000256" key="2">
    <source>
        <dbReference type="SAM" id="MobiDB-lite"/>
    </source>
</evidence>
<feature type="compositionally biased region" description="Basic and acidic residues" evidence="2">
    <location>
        <begin position="398"/>
        <end position="415"/>
    </location>
</feature>
<dbReference type="GO" id="GO:0036064">
    <property type="term" value="C:ciliary basal body"/>
    <property type="evidence" value="ECO:0007669"/>
    <property type="project" value="TreeGrafter"/>
</dbReference>
<sequence length="415" mass="47514">EEPSGRPAAGFPSQPKSKPEDQMKMVEPYNKHPKDDKESTKKSETPGSFPEKPKLPEKPKHPAGKPSQPIDKFGRPVDFVEPKQPQKPQIDKSKEPEDRIVPRSKDEPDRVSVVGTHIQTSKTSTSSTIVQEAISSSTESIIRKGVRRIITDKGVVEEILPETVIRKTSDAEDIRKQSFVVHEDTKVGTTVFTTHKGVSEIQPKDKTPLEDRPKEPKEPKDKKPKEPTELKEKKPKEPKEPKQPKEQCICEICTCGRHRCPHGPYSEGPPLDWQPEPLPEHSLLQEEFRPFAPGEVHRPKLQRLHTELELPSGPLDATTAYTRDYPEKHAERPRRYRVEDNLHPEGDFERPEPEKYGPGERAPIIKHPDNLRVEGDFERPEREPFRPAERPRQVKPSDNLRPEGEFETPQKEPYR</sequence>
<protein>
    <submittedName>
        <fullName evidence="3">Uncharacterized protein</fullName>
    </submittedName>
</protein>
<feature type="region of interest" description="Disordered" evidence="2">
    <location>
        <begin position="294"/>
        <end position="415"/>
    </location>
</feature>
<dbReference type="InterPro" id="IPR033336">
    <property type="entry name" value="SAXO1/2"/>
</dbReference>
<name>A0A1B6EKK0_9HEMI</name>
<evidence type="ECO:0000256" key="1">
    <source>
        <dbReference type="ARBA" id="ARBA00008738"/>
    </source>
</evidence>
<dbReference type="GO" id="GO:0005879">
    <property type="term" value="C:axonemal microtubule"/>
    <property type="evidence" value="ECO:0007669"/>
    <property type="project" value="TreeGrafter"/>
</dbReference>
<feature type="compositionally biased region" description="Basic and acidic residues" evidence="2">
    <location>
        <begin position="17"/>
        <end position="44"/>
    </location>
</feature>
<proteinExistence type="inferred from homology"/>
<dbReference type="GO" id="GO:0036126">
    <property type="term" value="C:sperm flagellum"/>
    <property type="evidence" value="ECO:0007669"/>
    <property type="project" value="TreeGrafter"/>
</dbReference>
<dbReference type="AlphaFoldDB" id="A0A1B6EKK0"/>
<dbReference type="GO" id="GO:0008017">
    <property type="term" value="F:microtubule binding"/>
    <property type="evidence" value="ECO:0007669"/>
    <property type="project" value="InterPro"/>
</dbReference>
<feature type="compositionally biased region" description="Basic and acidic residues" evidence="2">
    <location>
        <begin position="51"/>
        <end position="60"/>
    </location>
</feature>
<comment type="similarity">
    <text evidence="1">Belongs to the FAM154 family.</text>
</comment>
<feature type="non-terminal residue" evidence="3">
    <location>
        <position position="1"/>
    </location>
</feature>
<feature type="compositionally biased region" description="Basic and acidic residues" evidence="2">
    <location>
        <begin position="72"/>
        <end position="81"/>
    </location>
</feature>
<dbReference type="PANTHER" id="PTHR31516:SF16">
    <property type="entry name" value="TITIN"/>
    <property type="match status" value="1"/>
</dbReference>
<feature type="non-terminal residue" evidence="3">
    <location>
        <position position="415"/>
    </location>
</feature>
<organism evidence="3">
    <name type="scientific">Cuerna arida</name>
    <dbReference type="NCBI Taxonomy" id="1464854"/>
    <lineage>
        <taxon>Eukaryota</taxon>
        <taxon>Metazoa</taxon>
        <taxon>Ecdysozoa</taxon>
        <taxon>Arthropoda</taxon>
        <taxon>Hexapoda</taxon>
        <taxon>Insecta</taxon>
        <taxon>Pterygota</taxon>
        <taxon>Neoptera</taxon>
        <taxon>Paraneoptera</taxon>
        <taxon>Hemiptera</taxon>
        <taxon>Auchenorrhyncha</taxon>
        <taxon>Membracoidea</taxon>
        <taxon>Cicadellidae</taxon>
        <taxon>Cicadellinae</taxon>
        <taxon>Proconiini</taxon>
        <taxon>Cuerna</taxon>
    </lineage>
</organism>